<keyword evidence="1" id="KW-0378">Hydrolase</keyword>
<dbReference type="Pfam" id="PF06866">
    <property type="entry name" value="DUF1256"/>
    <property type="match status" value="1"/>
</dbReference>
<comment type="caution">
    <text evidence="1">The sequence shown here is derived from an EMBL/GenBank/DDBJ whole genome shotgun (WGS) entry which is preliminary data.</text>
</comment>
<organism evidence="1 2">
    <name type="scientific">Cohnella rhizosphaerae</name>
    <dbReference type="NCBI Taxonomy" id="1457232"/>
    <lineage>
        <taxon>Bacteria</taxon>
        <taxon>Bacillati</taxon>
        <taxon>Bacillota</taxon>
        <taxon>Bacilli</taxon>
        <taxon>Bacillales</taxon>
        <taxon>Paenibacillaceae</taxon>
        <taxon>Cohnella</taxon>
    </lineage>
</organism>
<accession>A0A9X4KUX8</accession>
<dbReference type="GO" id="GO:0006508">
    <property type="term" value="P:proteolysis"/>
    <property type="evidence" value="ECO:0007669"/>
    <property type="project" value="UniProtKB-KW"/>
</dbReference>
<name>A0A9X4KUX8_9BACL</name>
<dbReference type="GO" id="GO:0008233">
    <property type="term" value="F:peptidase activity"/>
    <property type="evidence" value="ECO:0007669"/>
    <property type="project" value="UniProtKB-KW"/>
</dbReference>
<keyword evidence="1" id="KW-0645">Protease</keyword>
<dbReference type="RefSeq" id="WP_277532940.1">
    <property type="nucleotide sequence ID" value="NZ_JAPDIA010000003.1"/>
</dbReference>
<dbReference type="NCBIfam" id="TIGR02841">
    <property type="entry name" value="spore_YyaC"/>
    <property type="match status" value="1"/>
</dbReference>
<dbReference type="EMBL" id="JAPDIA010000003">
    <property type="protein sequence ID" value="MDG0810863.1"/>
    <property type="molecule type" value="Genomic_DNA"/>
</dbReference>
<keyword evidence="2" id="KW-1185">Reference proteome</keyword>
<evidence type="ECO:0000313" key="1">
    <source>
        <dbReference type="EMBL" id="MDG0810863.1"/>
    </source>
</evidence>
<dbReference type="InterPro" id="IPR023430">
    <property type="entry name" value="Pept_HybD-like_dom_sf"/>
</dbReference>
<proteinExistence type="predicted"/>
<sequence length="203" mass="21156">MTANRAPGPLPFFFAASGEPELERFFRSAFVRHPGEPIVFLCIGTDRSTGDSLGPLVGTMLEARGVVGVIGTLREPCDADRLERNASSLPAEAVVIAIDACLGRPENVGKFLLGEGPLQPARSVGGTLPPVGDYSVAAVVAEFGPKPYMTLQTTSLYAVMEMAKRIAAAAAAALGDVRPDAFGARATGIAAASFEFEDDSSLK</sequence>
<reference evidence="1" key="1">
    <citation type="submission" date="2022-10" db="EMBL/GenBank/DDBJ databases">
        <title>Comparative genomic analysis of Cohnella hashimotonis sp. nov., isolated from the International Space Station.</title>
        <authorList>
            <person name="Simpson A."/>
            <person name="Venkateswaran K."/>
        </authorList>
    </citation>
    <scope>NUCLEOTIDE SEQUENCE</scope>
    <source>
        <strain evidence="1">DSM 28161</strain>
    </source>
</reference>
<dbReference type="AlphaFoldDB" id="A0A9X4KUX8"/>
<dbReference type="Proteomes" id="UP001153404">
    <property type="component" value="Unassembled WGS sequence"/>
</dbReference>
<gene>
    <name evidence="1" type="primary">yyaC</name>
    <name evidence="1" type="ORF">OMP40_16935</name>
</gene>
<evidence type="ECO:0000313" key="2">
    <source>
        <dbReference type="Proteomes" id="UP001153404"/>
    </source>
</evidence>
<protein>
    <submittedName>
        <fullName evidence="1">Spore protease YyaC</fullName>
    </submittedName>
</protein>
<dbReference type="InterPro" id="IPR009665">
    <property type="entry name" value="YyaC"/>
</dbReference>
<dbReference type="SUPFAM" id="SSF53163">
    <property type="entry name" value="HybD-like"/>
    <property type="match status" value="1"/>
</dbReference>